<evidence type="ECO:0000313" key="1">
    <source>
        <dbReference type="EnsemblMetazoa" id="AATE013096-PA.1"/>
    </source>
</evidence>
<reference evidence="1" key="1">
    <citation type="submission" date="2022-08" db="UniProtKB">
        <authorList>
            <consortium name="EnsemblMetazoa"/>
        </authorList>
    </citation>
    <scope>IDENTIFICATION</scope>
    <source>
        <strain evidence="1">EBRO</strain>
    </source>
</reference>
<sequence>MAGRMSVVVVEPLGLLRDRHDFLGVVVVLFLLLLWPMVMVVLGEVGILLCGLVVVLLLLVLVGIGVSVMTSIRQWSDEVHNRLRIDVVRLMIFPLLSRRLLSYVLVLDLRVSLIVDLRVMLLLRVVRLIVVGRFRLDGAVEGDVRWSDGCLAPHRSLSSTRVEPPFTIAVRKAVGEAHFDACVIGLRKHTAKLVQ</sequence>
<proteinExistence type="predicted"/>
<dbReference type="EnsemblMetazoa" id="AATE013096-RA">
    <property type="protein sequence ID" value="AATE013096-PA.1"/>
    <property type="gene ID" value="AATE013096"/>
</dbReference>
<organism evidence="1">
    <name type="scientific">Anopheles atroparvus</name>
    <name type="common">European mosquito</name>
    <dbReference type="NCBI Taxonomy" id="41427"/>
    <lineage>
        <taxon>Eukaryota</taxon>
        <taxon>Metazoa</taxon>
        <taxon>Ecdysozoa</taxon>
        <taxon>Arthropoda</taxon>
        <taxon>Hexapoda</taxon>
        <taxon>Insecta</taxon>
        <taxon>Pterygota</taxon>
        <taxon>Neoptera</taxon>
        <taxon>Endopterygota</taxon>
        <taxon>Diptera</taxon>
        <taxon>Nematocera</taxon>
        <taxon>Culicoidea</taxon>
        <taxon>Culicidae</taxon>
        <taxon>Anophelinae</taxon>
        <taxon>Anopheles</taxon>
    </lineage>
</organism>
<protein>
    <submittedName>
        <fullName evidence="1">Uncharacterized protein</fullName>
    </submittedName>
</protein>
<dbReference type="VEuPathDB" id="VectorBase:AATE013096"/>
<accession>A0A182J7Z2</accession>
<name>A0A182J7Z2_ANOAO</name>
<dbReference type="AlphaFoldDB" id="A0A182J7Z2"/>